<dbReference type="RefSeq" id="WP_189331475.1">
    <property type="nucleotide sequence ID" value="NZ_AP023356.1"/>
</dbReference>
<organism evidence="1 2">
    <name type="scientific">Actinoplanes ianthinogenes</name>
    <dbReference type="NCBI Taxonomy" id="122358"/>
    <lineage>
        <taxon>Bacteria</taxon>
        <taxon>Bacillati</taxon>
        <taxon>Actinomycetota</taxon>
        <taxon>Actinomycetes</taxon>
        <taxon>Micromonosporales</taxon>
        <taxon>Micromonosporaceae</taxon>
        <taxon>Actinoplanes</taxon>
    </lineage>
</organism>
<gene>
    <name evidence="1" type="ORF">Aiant_76420</name>
</gene>
<evidence type="ECO:0000313" key="1">
    <source>
        <dbReference type="EMBL" id="BCJ46985.1"/>
    </source>
</evidence>
<sequence>MTDSDDSLLRRLGAMLDGADPPPDQVVEAALAAFDWRDPDAELARLVDSTAPATAAVRGGGSLLRTYRMGEVDIDIEVTVDGPHVTVLGQVAPVRRLDVRAEQLGGVRETTTDAWGRFAFDGLGTGPTRLAFHDETGPIGVTPWIVL</sequence>
<protein>
    <recommendedName>
        <fullName evidence="3">Carboxypeptidase regulatory-like domain-containing protein</fullName>
    </recommendedName>
</protein>
<keyword evidence="2" id="KW-1185">Reference proteome</keyword>
<evidence type="ECO:0008006" key="3">
    <source>
        <dbReference type="Google" id="ProtNLM"/>
    </source>
</evidence>
<accession>A0ABN6CPC6</accession>
<evidence type="ECO:0000313" key="2">
    <source>
        <dbReference type="Proteomes" id="UP000676967"/>
    </source>
</evidence>
<dbReference type="EMBL" id="AP023356">
    <property type="protein sequence ID" value="BCJ46985.1"/>
    <property type="molecule type" value="Genomic_DNA"/>
</dbReference>
<reference evidence="1 2" key="1">
    <citation type="submission" date="2020-08" db="EMBL/GenBank/DDBJ databases">
        <title>Whole genome shotgun sequence of Actinoplanes ianthinogenes NBRC 13996.</title>
        <authorList>
            <person name="Komaki H."/>
            <person name="Tamura T."/>
        </authorList>
    </citation>
    <scope>NUCLEOTIDE SEQUENCE [LARGE SCALE GENOMIC DNA]</scope>
    <source>
        <strain evidence="1 2">NBRC 13996</strain>
    </source>
</reference>
<name>A0ABN6CPC6_9ACTN</name>
<proteinExistence type="predicted"/>
<dbReference type="Proteomes" id="UP000676967">
    <property type="component" value="Chromosome"/>
</dbReference>